<organism evidence="2 3">
    <name type="scientific">Phaeodactylibacter xiamenensis</name>
    <dbReference type="NCBI Taxonomy" id="1524460"/>
    <lineage>
        <taxon>Bacteria</taxon>
        <taxon>Pseudomonadati</taxon>
        <taxon>Bacteroidota</taxon>
        <taxon>Saprospiria</taxon>
        <taxon>Saprospirales</taxon>
        <taxon>Haliscomenobacteraceae</taxon>
        <taxon>Phaeodactylibacter</taxon>
    </lineage>
</organism>
<dbReference type="RefSeq" id="WP_044228943.1">
    <property type="nucleotide sequence ID" value="NZ_JBKAGJ010000004.1"/>
</dbReference>
<gene>
    <name evidence="2" type="ORF">IX84_28020</name>
</gene>
<reference evidence="2 3" key="1">
    <citation type="journal article" date="2014" name="Int. J. Syst. Evol. Microbiol.">
        <title>Phaeodactylibacter xiamenensis gen. nov., sp. nov., a member of the family Saprospiraceae isolated from the marine alga Phaeodactylum tricornutum.</title>
        <authorList>
            <person name="Chen Z.Jr."/>
            <person name="Lei X."/>
            <person name="Lai Q."/>
            <person name="Li Y."/>
            <person name="Zhang B."/>
            <person name="Zhang J."/>
            <person name="Zhang H."/>
            <person name="Yang L."/>
            <person name="Zheng W."/>
            <person name="Tian Y."/>
            <person name="Yu Z."/>
            <person name="Xu H.Jr."/>
            <person name="Zheng T."/>
        </authorList>
    </citation>
    <scope>NUCLEOTIDE SEQUENCE [LARGE SCALE GENOMIC DNA]</scope>
    <source>
        <strain evidence="2 3">KD52</strain>
    </source>
</reference>
<dbReference type="AlphaFoldDB" id="A0A098RZQ2"/>
<evidence type="ECO:0000259" key="1">
    <source>
        <dbReference type="SMART" id="SM00382"/>
    </source>
</evidence>
<dbReference type="SMART" id="SM00382">
    <property type="entry name" value="AAA"/>
    <property type="match status" value="1"/>
</dbReference>
<proteinExistence type="predicted"/>
<evidence type="ECO:0000313" key="2">
    <source>
        <dbReference type="EMBL" id="KGE85350.1"/>
    </source>
</evidence>
<dbReference type="Pfam" id="PF13173">
    <property type="entry name" value="AAA_14"/>
    <property type="match status" value="1"/>
</dbReference>
<dbReference type="PANTHER" id="PTHR43566:SF1">
    <property type="entry name" value="AAA+ ATPASE DOMAIN-CONTAINING PROTEIN"/>
    <property type="match status" value="1"/>
</dbReference>
<dbReference type="CDD" id="cd00009">
    <property type="entry name" value="AAA"/>
    <property type="match status" value="1"/>
</dbReference>
<dbReference type="InterPro" id="IPR041682">
    <property type="entry name" value="AAA_14"/>
</dbReference>
<dbReference type="Proteomes" id="UP000029736">
    <property type="component" value="Unassembled WGS sequence"/>
</dbReference>
<dbReference type="OrthoDB" id="9801840at2"/>
<feature type="domain" description="AAA+ ATPase" evidence="1">
    <location>
        <begin position="17"/>
        <end position="133"/>
    </location>
</feature>
<dbReference type="Pfam" id="PF13635">
    <property type="entry name" value="DUF4143"/>
    <property type="match status" value="1"/>
</dbReference>
<dbReference type="InterPro" id="IPR027417">
    <property type="entry name" value="P-loop_NTPase"/>
</dbReference>
<dbReference type="Gene3D" id="3.40.50.300">
    <property type="entry name" value="P-loop containing nucleotide triphosphate hydrolases"/>
    <property type="match status" value="1"/>
</dbReference>
<accession>A0A098RZQ2</accession>
<comment type="caution">
    <text evidence="2">The sequence shown here is derived from an EMBL/GenBank/DDBJ whole genome shotgun (WGS) entry which is preliminary data.</text>
</comment>
<dbReference type="STRING" id="1524460.IX84_28020"/>
<dbReference type="EMBL" id="JPOS01000090">
    <property type="protein sequence ID" value="KGE85350.1"/>
    <property type="molecule type" value="Genomic_DNA"/>
</dbReference>
<dbReference type="InterPro" id="IPR025420">
    <property type="entry name" value="DUF4143"/>
</dbReference>
<name>A0A098RZQ2_9BACT</name>
<dbReference type="InterPro" id="IPR036388">
    <property type="entry name" value="WH-like_DNA-bd_sf"/>
</dbReference>
<protein>
    <submittedName>
        <fullName evidence="2">ATPase AAA</fullName>
    </submittedName>
</protein>
<keyword evidence="3" id="KW-1185">Reference proteome</keyword>
<sequence length="378" mass="43724">MIARALAPTLLEELQHSNKIIILYGSRQVGKTTLINDLIQKLNYKTLKVNADSGEDLSVLSSRSPEALKRFIGEADLLFIDEAQRITDIGINLKIIHDTMPEKRVIVTGSSSLDLANRISEPLTGRTWTYTLFPISFREWLEHNQISSGLNIAKLEGLMLFGSYPEAITLEGTQRKVQYLNELKQAYLYKDVLALGNIRYPEKLNQLVQLLAYQMGQFVSIQELAKSLKVNRDTINNYIDLLEKGFVLFRLGGFSRNLRKEMTKMNKIYFYDLGVRNAVINDFSPIHLRKDKGSLWENFLIAERKKHLSYTLQFANTYFWNTHTGAEIDYVEEMGGYLNGFEFKWNPKKYRNSYAPWQNAYPESRYQCITPEQVLDFI</sequence>
<dbReference type="InterPro" id="IPR003593">
    <property type="entry name" value="AAA+_ATPase"/>
</dbReference>
<dbReference type="PANTHER" id="PTHR43566">
    <property type="entry name" value="CONSERVED PROTEIN"/>
    <property type="match status" value="1"/>
</dbReference>
<dbReference type="Gene3D" id="1.10.10.10">
    <property type="entry name" value="Winged helix-like DNA-binding domain superfamily/Winged helix DNA-binding domain"/>
    <property type="match status" value="1"/>
</dbReference>
<evidence type="ECO:0000313" key="3">
    <source>
        <dbReference type="Proteomes" id="UP000029736"/>
    </source>
</evidence>
<dbReference type="SUPFAM" id="SSF52540">
    <property type="entry name" value="P-loop containing nucleoside triphosphate hydrolases"/>
    <property type="match status" value="1"/>
</dbReference>